<dbReference type="InParanoid" id="A0A1U8Q710"/>
<evidence type="ECO:0000313" key="2">
    <source>
        <dbReference type="Proteomes" id="UP000189703"/>
    </source>
</evidence>
<dbReference type="Pfam" id="PF05553">
    <property type="entry name" value="DUF761"/>
    <property type="match status" value="1"/>
</dbReference>
<dbReference type="KEGG" id="nnu:104605127"/>
<dbReference type="RefSeq" id="XP_019054589.1">
    <property type="nucleotide sequence ID" value="XM_019199044.1"/>
</dbReference>
<organism evidence="2 3">
    <name type="scientific">Nelumbo nucifera</name>
    <name type="common">Sacred lotus</name>
    <dbReference type="NCBI Taxonomy" id="4432"/>
    <lineage>
        <taxon>Eukaryota</taxon>
        <taxon>Viridiplantae</taxon>
        <taxon>Streptophyta</taxon>
        <taxon>Embryophyta</taxon>
        <taxon>Tracheophyta</taxon>
        <taxon>Spermatophyta</taxon>
        <taxon>Magnoliopsida</taxon>
        <taxon>Proteales</taxon>
        <taxon>Nelumbonaceae</taxon>
        <taxon>Nelumbo</taxon>
    </lineage>
</organism>
<protein>
    <submittedName>
        <fullName evidence="3">Uncharacterized protein LOC104605127</fullName>
    </submittedName>
</protein>
<name>A0A1U8Q710_NELNU</name>
<dbReference type="GeneID" id="104605127"/>
<dbReference type="Proteomes" id="UP000189703">
    <property type="component" value="Unplaced"/>
</dbReference>
<dbReference type="PANTHER" id="PTHR36378:SF1">
    <property type="entry name" value="COTTON FIBER PROTEIN"/>
    <property type="match status" value="1"/>
</dbReference>
<reference evidence="3" key="1">
    <citation type="submission" date="2025-08" db="UniProtKB">
        <authorList>
            <consortium name="RefSeq"/>
        </authorList>
    </citation>
    <scope>IDENTIFICATION</scope>
</reference>
<evidence type="ECO:0000313" key="3">
    <source>
        <dbReference type="RefSeq" id="XP_019054589.1"/>
    </source>
</evidence>
<feature type="region of interest" description="Disordered" evidence="1">
    <location>
        <begin position="64"/>
        <end position="105"/>
    </location>
</feature>
<proteinExistence type="predicted"/>
<dbReference type="STRING" id="4432.A0A1U8Q710"/>
<evidence type="ECO:0000256" key="1">
    <source>
        <dbReference type="SAM" id="MobiDB-lite"/>
    </source>
</evidence>
<feature type="compositionally biased region" description="Low complexity" evidence="1">
    <location>
        <begin position="94"/>
        <end position="105"/>
    </location>
</feature>
<gene>
    <name evidence="3" type="primary">LOC104605127</name>
</gene>
<keyword evidence="2" id="KW-1185">Reference proteome</keyword>
<dbReference type="PANTHER" id="PTHR36378">
    <property type="entry name" value="COTTON FIBER PROTEIN"/>
    <property type="match status" value="1"/>
</dbReference>
<accession>A0A1U8Q710</accession>
<sequence length="169" mass="19048">MDKTSVPRLPSTKKRGTLRLIKAALLKLGRRSSGKSKSAHVGVETKGVWKGILGTMSLLRLHHQSPQLPITPADHTTRPEEESFQPPPALVQAPQSTYLSPSSSYQSLSRYTSAQNLQELDNSEDDVDDGDEMIDAKAEEFITNFYEQIRLQRLESMNRHKSQQQYNLN</sequence>
<dbReference type="InterPro" id="IPR008480">
    <property type="entry name" value="DUF761_pln"/>
</dbReference>
<dbReference type="OMA" id="NNGFWRR"/>
<dbReference type="AlphaFoldDB" id="A0A1U8Q710"/>
<dbReference type="OrthoDB" id="1926607at2759"/>